<comment type="cofactor">
    <cofactor evidence="2">
        <name>[4Fe-4S] cluster</name>
        <dbReference type="ChEBI" id="CHEBI:49883"/>
    </cofactor>
</comment>
<dbReference type="Gene3D" id="3.50.50.60">
    <property type="entry name" value="FAD/NAD(P)-binding domain"/>
    <property type="match status" value="1"/>
</dbReference>
<sequence length="620" mass="68034">MRILEPAKIADLMVPNRVVLPAMAMNLAREGYVTEKMIEHYTKFAKNSIGLVIVEGASVDRRGTDLHGGLAIYSDKFCIGLNELAEEIKFNGSIAGVQLLHPGGCASPKIEGNEPIAPSAVEYSMFMHGRHSFKAMARELSKEEIKKIVELFGEAAGRAKDCGFDVVEINGAHGWIFSQFLSPNTNKRSDEYGGPFENRIRFALEVLEAVKSVGIPVIFRIDASFVSYGGVSDQEILKYAMELEKAGADCLHVSGGFAITPMIVKRGILLEGAFRVKSAVNIPVIGVGGISAEMAVRIIEESKLDFVALGRALLADPELVVKLKEGRIEDIRPCTRCNDCIDRLFSLRQLRAKCSLNPEIKIEKADRKKRIVVIGGGPAGMEFARTAKLRGHEVVILERSSELGGNLIPATASSFKSDLRQYLEWLKKQIKGVEVYLNCENVEAKIEELNPDLIVVAIGSEHSIPEIPGVEKAVKAIEVLTGKVEVGKKVAIIGGGRVGCETALHLAEKGKDVTIIEILPAIASDLERNYAFALIRELRNKNVKILTSFKVEKIEDGKIVGIKDGEKFEVVCESIVIATGMRPRKIELKAKVPQYFIGDCVRPRNLREAIYEAIYLASRI</sequence>
<dbReference type="GO" id="GO:0016491">
    <property type="term" value="F:oxidoreductase activity"/>
    <property type="evidence" value="ECO:0007669"/>
    <property type="project" value="UniProtKB-KW"/>
</dbReference>
<dbReference type="GO" id="GO:0010181">
    <property type="term" value="F:FMN binding"/>
    <property type="evidence" value="ECO:0007669"/>
    <property type="project" value="InterPro"/>
</dbReference>
<evidence type="ECO:0000256" key="4">
    <source>
        <dbReference type="ARBA" id="ARBA00022630"/>
    </source>
</evidence>
<evidence type="ECO:0000259" key="11">
    <source>
        <dbReference type="Pfam" id="PF07992"/>
    </source>
</evidence>
<evidence type="ECO:0000256" key="6">
    <source>
        <dbReference type="ARBA" id="ARBA00022723"/>
    </source>
</evidence>
<evidence type="ECO:0000256" key="8">
    <source>
        <dbReference type="ARBA" id="ARBA00023004"/>
    </source>
</evidence>
<dbReference type="PRINTS" id="PR00368">
    <property type="entry name" value="FADPNR"/>
</dbReference>
<evidence type="ECO:0000256" key="9">
    <source>
        <dbReference type="ARBA" id="ARBA00023014"/>
    </source>
</evidence>
<dbReference type="SUPFAM" id="SSF51905">
    <property type="entry name" value="FAD/NAD(P)-binding domain"/>
    <property type="match status" value="1"/>
</dbReference>
<accession>A0A7J3M1R7</accession>
<comment type="cofactor">
    <cofactor evidence="1">
        <name>FMN</name>
        <dbReference type="ChEBI" id="CHEBI:58210"/>
    </cofactor>
</comment>
<keyword evidence="8" id="KW-0408">Iron</keyword>
<proteinExistence type="inferred from homology"/>
<evidence type="ECO:0000313" key="12">
    <source>
        <dbReference type="EMBL" id="HGT82897.1"/>
    </source>
</evidence>
<dbReference type="InterPro" id="IPR001155">
    <property type="entry name" value="OxRdtase_FMN_N"/>
</dbReference>
<dbReference type="PANTHER" id="PTHR42917:SF2">
    <property type="entry name" value="2,4-DIENOYL-COA REDUCTASE [(2E)-ENOYL-COA-PRODUCING]"/>
    <property type="match status" value="1"/>
</dbReference>
<evidence type="ECO:0000256" key="7">
    <source>
        <dbReference type="ARBA" id="ARBA00023002"/>
    </source>
</evidence>
<gene>
    <name evidence="12" type="ORF">ENT52_04140</name>
</gene>
<comment type="similarity">
    <text evidence="3">In the N-terminal section; belongs to the NADH:flavin oxidoreductase/NADH oxidase family.</text>
</comment>
<dbReference type="Pfam" id="PF00724">
    <property type="entry name" value="Oxidored_FMN"/>
    <property type="match status" value="1"/>
</dbReference>
<name>A0A7J3M1R7_ARCFL</name>
<dbReference type="InterPro" id="IPR013785">
    <property type="entry name" value="Aldolase_TIM"/>
</dbReference>
<keyword evidence="4" id="KW-0285">Flavoprotein</keyword>
<dbReference type="PANTHER" id="PTHR42917">
    <property type="entry name" value="2,4-DIENOYL-COA REDUCTASE"/>
    <property type="match status" value="1"/>
</dbReference>
<keyword evidence="9" id="KW-0411">Iron-sulfur</keyword>
<dbReference type="InterPro" id="IPR036188">
    <property type="entry name" value="FAD/NAD-bd_sf"/>
</dbReference>
<dbReference type="GO" id="GO:0046872">
    <property type="term" value="F:metal ion binding"/>
    <property type="evidence" value="ECO:0007669"/>
    <property type="project" value="UniProtKB-KW"/>
</dbReference>
<dbReference type="Gene3D" id="3.40.50.720">
    <property type="entry name" value="NAD(P)-binding Rossmann-like Domain"/>
    <property type="match status" value="1"/>
</dbReference>
<protein>
    <submittedName>
        <fullName evidence="12">FAD-binding protein</fullName>
    </submittedName>
</protein>
<evidence type="ECO:0000256" key="1">
    <source>
        <dbReference type="ARBA" id="ARBA00001917"/>
    </source>
</evidence>
<keyword evidence="5" id="KW-0288">FMN</keyword>
<comment type="caution">
    <text evidence="12">The sequence shown here is derived from an EMBL/GenBank/DDBJ whole genome shotgun (WGS) entry which is preliminary data.</text>
</comment>
<dbReference type="SUPFAM" id="SSF51395">
    <property type="entry name" value="FMN-linked oxidoreductases"/>
    <property type="match status" value="1"/>
</dbReference>
<evidence type="ECO:0000256" key="2">
    <source>
        <dbReference type="ARBA" id="ARBA00001966"/>
    </source>
</evidence>
<evidence type="ECO:0000256" key="3">
    <source>
        <dbReference type="ARBA" id="ARBA00011048"/>
    </source>
</evidence>
<evidence type="ECO:0000259" key="10">
    <source>
        <dbReference type="Pfam" id="PF00724"/>
    </source>
</evidence>
<reference evidence="12" key="1">
    <citation type="journal article" date="2020" name="mSystems">
        <title>Genome- and Community-Level Interaction Insights into Carbon Utilization and Element Cycling Functions of Hydrothermarchaeota in Hydrothermal Sediment.</title>
        <authorList>
            <person name="Zhou Z."/>
            <person name="Liu Y."/>
            <person name="Xu W."/>
            <person name="Pan J."/>
            <person name="Luo Z.H."/>
            <person name="Li M."/>
        </authorList>
    </citation>
    <scope>NUCLEOTIDE SEQUENCE [LARGE SCALE GENOMIC DNA]</scope>
    <source>
        <strain evidence="12">SpSt-587</strain>
    </source>
</reference>
<dbReference type="InterPro" id="IPR023753">
    <property type="entry name" value="FAD/NAD-binding_dom"/>
</dbReference>
<evidence type="ECO:0000256" key="5">
    <source>
        <dbReference type="ARBA" id="ARBA00022643"/>
    </source>
</evidence>
<dbReference type="InterPro" id="IPR051793">
    <property type="entry name" value="NADH:flavin_oxidoreductase"/>
</dbReference>
<dbReference type="Pfam" id="PF07992">
    <property type="entry name" value="Pyr_redox_2"/>
    <property type="match status" value="1"/>
</dbReference>
<dbReference type="PRINTS" id="PR00411">
    <property type="entry name" value="PNDRDTASEI"/>
</dbReference>
<dbReference type="CDD" id="cd02803">
    <property type="entry name" value="OYE_like_FMN_family"/>
    <property type="match status" value="1"/>
</dbReference>
<dbReference type="AlphaFoldDB" id="A0A7J3M1R7"/>
<dbReference type="Gene3D" id="3.20.20.70">
    <property type="entry name" value="Aldolase class I"/>
    <property type="match status" value="1"/>
</dbReference>
<dbReference type="EMBL" id="DSYZ01000085">
    <property type="protein sequence ID" value="HGT82897.1"/>
    <property type="molecule type" value="Genomic_DNA"/>
</dbReference>
<feature type="domain" description="FAD/NAD(P)-binding" evidence="11">
    <location>
        <begin position="370"/>
        <end position="588"/>
    </location>
</feature>
<keyword evidence="6" id="KW-0479">Metal-binding</keyword>
<organism evidence="12">
    <name type="scientific">Archaeoglobus fulgidus</name>
    <dbReference type="NCBI Taxonomy" id="2234"/>
    <lineage>
        <taxon>Archaea</taxon>
        <taxon>Methanobacteriati</taxon>
        <taxon>Methanobacteriota</taxon>
        <taxon>Archaeoglobi</taxon>
        <taxon>Archaeoglobales</taxon>
        <taxon>Archaeoglobaceae</taxon>
        <taxon>Archaeoglobus</taxon>
    </lineage>
</organism>
<feature type="domain" description="NADH:flavin oxidoreductase/NADH oxidase N-terminal" evidence="10">
    <location>
        <begin position="3"/>
        <end position="328"/>
    </location>
</feature>
<dbReference type="GO" id="GO:0051536">
    <property type="term" value="F:iron-sulfur cluster binding"/>
    <property type="evidence" value="ECO:0007669"/>
    <property type="project" value="UniProtKB-KW"/>
</dbReference>
<keyword evidence="7" id="KW-0560">Oxidoreductase</keyword>